<evidence type="ECO:0000313" key="2">
    <source>
        <dbReference type="EMBL" id="GLJ56419.1"/>
    </source>
</evidence>
<sequence>MVAVRRPRGKEGIPIPRHRPGYKIVCWLPFWWLVNEVHSPLSVSFPSMVSLDPSFNTGSRHSYSHLHFGLVVRPGPGKDPESVSTICKGGGGRTSSPLPPYGGSVVGRSPGF</sequence>
<organism evidence="2 3">
    <name type="scientific">Cryptomeria japonica</name>
    <name type="common">Japanese cedar</name>
    <name type="synonym">Cupressus japonica</name>
    <dbReference type="NCBI Taxonomy" id="3369"/>
    <lineage>
        <taxon>Eukaryota</taxon>
        <taxon>Viridiplantae</taxon>
        <taxon>Streptophyta</taxon>
        <taxon>Embryophyta</taxon>
        <taxon>Tracheophyta</taxon>
        <taxon>Spermatophyta</taxon>
        <taxon>Pinopsida</taxon>
        <taxon>Pinidae</taxon>
        <taxon>Conifers II</taxon>
        <taxon>Cupressales</taxon>
        <taxon>Cupressaceae</taxon>
        <taxon>Cryptomeria</taxon>
    </lineage>
</organism>
<dbReference type="EMBL" id="BSEH01000022">
    <property type="protein sequence ID" value="GLJ56419.1"/>
    <property type="molecule type" value="Genomic_DNA"/>
</dbReference>
<evidence type="ECO:0000313" key="3">
    <source>
        <dbReference type="Proteomes" id="UP001234787"/>
    </source>
</evidence>
<dbReference type="AlphaFoldDB" id="A0AAD3NMT4"/>
<feature type="region of interest" description="Disordered" evidence="1">
    <location>
        <begin position="89"/>
        <end position="112"/>
    </location>
</feature>
<keyword evidence="3" id="KW-1185">Reference proteome</keyword>
<gene>
    <name evidence="2" type="ORF">SUGI_1223430</name>
</gene>
<proteinExistence type="predicted"/>
<evidence type="ECO:0000256" key="1">
    <source>
        <dbReference type="SAM" id="MobiDB-lite"/>
    </source>
</evidence>
<dbReference type="Proteomes" id="UP001234787">
    <property type="component" value="Unassembled WGS sequence"/>
</dbReference>
<comment type="caution">
    <text evidence="2">The sequence shown here is derived from an EMBL/GenBank/DDBJ whole genome shotgun (WGS) entry which is preliminary data.</text>
</comment>
<reference evidence="2" key="1">
    <citation type="submission" date="2022-12" db="EMBL/GenBank/DDBJ databases">
        <title>Chromosome-Level Genome Assembly of Japanese Cedar (Cryptomeriajaponica D. Don).</title>
        <authorList>
            <person name="Fujino T."/>
            <person name="Yamaguchi K."/>
            <person name="Yokoyama T."/>
            <person name="Hamanaka T."/>
            <person name="Harazono Y."/>
            <person name="Kamada H."/>
            <person name="Kobayashi W."/>
            <person name="Ujino-Ihara T."/>
            <person name="Uchiyama K."/>
            <person name="Matsumoto A."/>
            <person name="Izuno A."/>
            <person name="Tsumura Y."/>
            <person name="Toyoda A."/>
            <person name="Shigenobu S."/>
            <person name="Moriguchi Y."/>
            <person name="Ueno S."/>
            <person name="Kasahara M."/>
        </authorList>
    </citation>
    <scope>NUCLEOTIDE SEQUENCE</scope>
</reference>
<protein>
    <submittedName>
        <fullName evidence="2">Uncharacterized protein</fullName>
    </submittedName>
</protein>
<accession>A0AAD3NMT4</accession>
<name>A0AAD3NMT4_CRYJA</name>